<evidence type="ECO:0000256" key="1">
    <source>
        <dbReference type="ARBA" id="ARBA00005077"/>
    </source>
</evidence>
<feature type="binding site" evidence="8">
    <location>
        <position position="279"/>
    </location>
    <ligand>
        <name>L-glutamine</name>
        <dbReference type="ChEBI" id="CHEBI:58359"/>
    </ligand>
</feature>
<gene>
    <name evidence="8 10" type="primary">carA</name>
    <name evidence="10" type="ORF">NFRAN_0407</name>
</gene>
<organism evidence="10 11">
    <name type="scientific">Candidatus Nitrosocosmicus franklandianus</name>
    <dbReference type="NCBI Taxonomy" id="1798806"/>
    <lineage>
        <taxon>Archaea</taxon>
        <taxon>Nitrososphaerota</taxon>
        <taxon>Nitrososphaeria</taxon>
        <taxon>Nitrososphaerales</taxon>
        <taxon>Nitrososphaeraceae</taxon>
        <taxon>Candidatus Nitrosocosmicus</taxon>
    </lineage>
</organism>
<dbReference type="Gene3D" id="3.50.30.20">
    <property type="entry name" value="Carbamoyl-phosphate synthase small subunit, N-terminal domain"/>
    <property type="match status" value="1"/>
</dbReference>
<dbReference type="Pfam" id="PF00117">
    <property type="entry name" value="GATase"/>
    <property type="match status" value="1"/>
</dbReference>
<dbReference type="InterPro" id="IPR006274">
    <property type="entry name" value="CarbamoylP_synth_ssu"/>
</dbReference>
<dbReference type="PROSITE" id="PS51273">
    <property type="entry name" value="GATASE_TYPE_1"/>
    <property type="match status" value="1"/>
</dbReference>
<evidence type="ECO:0000256" key="8">
    <source>
        <dbReference type="HAMAP-Rule" id="MF_01209"/>
    </source>
</evidence>
<dbReference type="CDD" id="cd01744">
    <property type="entry name" value="GATase1_CPSase"/>
    <property type="match status" value="1"/>
</dbReference>
<dbReference type="Pfam" id="PF00988">
    <property type="entry name" value="CPSase_sm_chain"/>
    <property type="match status" value="1"/>
</dbReference>
<keyword evidence="4 8" id="KW-0547">Nucleotide-binding</keyword>
<evidence type="ECO:0000256" key="5">
    <source>
        <dbReference type="ARBA" id="ARBA00022840"/>
    </source>
</evidence>
<feature type="active site" description="Nucleophile" evidence="8">
    <location>
        <position position="234"/>
    </location>
</feature>
<comment type="catalytic activity">
    <reaction evidence="7 8">
        <text>hydrogencarbonate + L-glutamine + 2 ATP + H2O = carbamoyl phosphate + L-glutamate + 2 ADP + phosphate + 2 H(+)</text>
        <dbReference type="Rhea" id="RHEA:18633"/>
        <dbReference type="ChEBI" id="CHEBI:15377"/>
        <dbReference type="ChEBI" id="CHEBI:15378"/>
        <dbReference type="ChEBI" id="CHEBI:17544"/>
        <dbReference type="ChEBI" id="CHEBI:29985"/>
        <dbReference type="ChEBI" id="CHEBI:30616"/>
        <dbReference type="ChEBI" id="CHEBI:43474"/>
        <dbReference type="ChEBI" id="CHEBI:58228"/>
        <dbReference type="ChEBI" id="CHEBI:58359"/>
        <dbReference type="ChEBI" id="CHEBI:456216"/>
        <dbReference type="EC" id="6.3.5.5"/>
    </reaction>
</comment>
<feature type="active site" evidence="8">
    <location>
        <position position="321"/>
    </location>
</feature>
<dbReference type="PRINTS" id="PR00096">
    <property type="entry name" value="GATASE"/>
</dbReference>
<feature type="binding site" evidence="8">
    <location>
        <position position="276"/>
    </location>
    <ligand>
        <name>L-glutamine</name>
        <dbReference type="ChEBI" id="CHEBI:58359"/>
    </ligand>
</feature>
<dbReference type="GO" id="GO:0006541">
    <property type="term" value="P:glutamine metabolic process"/>
    <property type="evidence" value="ECO:0007669"/>
    <property type="project" value="InterPro"/>
</dbReference>
<feature type="active site" evidence="8">
    <location>
        <position position="319"/>
    </location>
</feature>
<comment type="subunit">
    <text evidence="8">Composed of two chains; the small (or glutamine) chain promotes the hydrolysis of glutamine to ammonia, which is used by the large (or ammonia) chain to synthesize carbamoyl phosphate. Tetramer of heterodimers (alpha,beta)4.</text>
</comment>
<dbReference type="Proteomes" id="UP000294299">
    <property type="component" value="Chromosome NFRAN"/>
</dbReference>
<reference evidence="10 11" key="1">
    <citation type="submission" date="2019-02" db="EMBL/GenBank/DDBJ databases">
        <authorList>
            <person name="Lehtovirta-Morley E L."/>
        </authorList>
    </citation>
    <scope>NUCLEOTIDE SEQUENCE [LARGE SCALE GENOMIC DNA]</scope>
    <source>
        <strain evidence="10">NFRAN1</strain>
    </source>
</reference>
<dbReference type="AlphaFoldDB" id="A0A484I6B5"/>
<feature type="binding site" evidence="8">
    <location>
        <position position="238"/>
    </location>
    <ligand>
        <name>L-glutamine</name>
        <dbReference type="ChEBI" id="CHEBI:58359"/>
    </ligand>
</feature>
<evidence type="ECO:0000256" key="2">
    <source>
        <dbReference type="ARBA" id="ARBA00007800"/>
    </source>
</evidence>
<keyword evidence="8" id="KW-0055">Arginine biosynthesis</keyword>
<dbReference type="GO" id="GO:0004359">
    <property type="term" value="F:glutaminase activity"/>
    <property type="evidence" value="ECO:0007669"/>
    <property type="project" value="RHEA"/>
</dbReference>
<comment type="pathway">
    <text evidence="1 8">Amino-acid biosynthesis; L-arginine biosynthesis; carbamoyl phosphate from bicarbonate: step 1/1.</text>
</comment>
<dbReference type="Gene3D" id="3.40.50.880">
    <property type="match status" value="1"/>
</dbReference>
<keyword evidence="8" id="KW-0665">Pyrimidine biosynthesis</keyword>
<feature type="binding site" evidence="8">
    <location>
        <position position="235"/>
    </location>
    <ligand>
        <name>L-glutamine</name>
        <dbReference type="ChEBI" id="CHEBI:58359"/>
    </ligand>
</feature>
<keyword evidence="8" id="KW-0028">Amino-acid biosynthesis</keyword>
<dbReference type="UniPathway" id="UPA00068">
    <property type="reaction ID" value="UER00171"/>
</dbReference>
<evidence type="ECO:0000256" key="6">
    <source>
        <dbReference type="ARBA" id="ARBA00022962"/>
    </source>
</evidence>
<keyword evidence="6 8" id="KW-0315">Glutamine amidotransferase</keyword>
<comment type="pathway">
    <text evidence="8">Pyrimidine metabolism; UMP biosynthesis via de novo pathway; (S)-dihydroorotate from bicarbonate: step 1/3.</text>
</comment>
<dbReference type="InterPro" id="IPR029062">
    <property type="entry name" value="Class_I_gatase-like"/>
</dbReference>
<dbReference type="GO" id="GO:0006207">
    <property type="term" value="P:'de novo' pyrimidine nucleobase biosynthetic process"/>
    <property type="evidence" value="ECO:0007669"/>
    <property type="project" value="InterPro"/>
</dbReference>
<sequence>MSGEIVFNTGMVGYTETMTDPSYKGQILCFTYPSIGNYGVPSMDNLDEYGLPKYFESDRIQTSGIIVNNLSTVSSHWTCTRTLDQWMYEERIPGITNIDTRELTKKIRSHGVMSGKLIMDGSSSSLLDKFDYDSCNFMPEVSISEPRYYGNKNDNNSKIVLIDTGTKYSIIRNLLKLGFNVVRLPWDSTINEILSYDPVGVVISNGPGDPILCNETITTASKVIEKSIPTLGICLGNQILALAGGAKTHKLKFGHRGQNKSCLDLDSKITLITSQNHGYGVESNSLLDTEFEVWFKNIDDNTVEGIKHRSKPIIAVQFHPEASPGPDDCLYVFEKFKELVKKTEKVIS</sequence>
<evidence type="ECO:0000259" key="9">
    <source>
        <dbReference type="SMART" id="SM01097"/>
    </source>
</evidence>
<dbReference type="EC" id="6.3.5.5" evidence="8"/>
<keyword evidence="5 8" id="KW-0067">ATP-binding</keyword>
<name>A0A484I6B5_9ARCH</name>
<protein>
    <recommendedName>
        <fullName evidence="8">Carbamoyl phosphate synthase small chain</fullName>
        <ecNumber evidence="8">6.3.5.5</ecNumber>
    </recommendedName>
    <alternativeName>
        <fullName evidence="8">Carbamoyl phosphate synthetase glutamine chain</fullName>
    </alternativeName>
</protein>
<feature type="binding site" evidence="8">
    <location>
        <position position="22"/>
    </location>
    <ligand>
        <name>L-glutamine</name>
        <dbReference type="ChEBI" id="CHEBI:58359"/>
    </ligand>
</feature>
<feature type="region of interest" description="CPSase" evidence="8">
    <location>
        <begin position="1"/>
        <end position="158"/>
    </location>
</feature>
<comment type="function">
    <text evidence="8">Small subunit of the glutamine-dependent carbamoyl phosphate synthetase (CPSase). CPSase catalyzes the formation of carbamoyl phosphate from the ammonia moiety of glutamine, carbonate, and phosphate donated by ATP, constituting the first step of 2 biosynthetic pathways, one leading to arginine and/or urea and the other to pyrimidine nucleotides. The small subunit (glutamine amidotransferase) binds and cleaves glutamine to supply the large subunit with the substrate ammonia.</text>
</comment>
<dbReference type="SMART" id="SM01097">
    <property type="entry name" value="CPSase_sm_chain"/>
    <property type="match status" value="1"/>
</dbReference>
<dbReference type="InterPro" id="IPR036480">
    <property type="entry name" value="CarbP_synth_ssu_N_sf"/>
</dbReference>
<dbReference type="EMBL" id="LR216287">
    <property type="protein sequence ID" value="VFJ12728.1"/>
    <property type="molecule type" value="Genomic_DNA"/>
</dbReference>
<dbReference type="SUPFAM" id="SSF52021">
    <property type="entry name" value="Carbamoyl phosphate synthetase, small subunit N-terminal domain"/>
    <property type="match status" value="1"/>
</dbReference>
<comment type="similarity">
    <text evidence="2 8">Belongs to the CarA family.</text>
</comment>
<dbReference type="InterPro" id="IPR035686">
    <property type="entry name" value="CPSase_GATase1"/>
</dbReference>
<feature type="binding site" evidence="8">
    <location>
        <position position="206"/>
    </location>
    <ligand>
        <name>L-glutamine</name>
        <dbReference type="ChEBI" id="CHEBI:58359"/>
    </ligand>
</feature>
<feature type="domain" description="Carbamoyl-phosphate synthase small subunit N-terminal" evidence="9">
    <location>
        <begin position="1"/>
        <end position="118"/>
    </location>
</feature>
<evidence type="ECO:0000256" key="3">
    <source>
        <dbReference type="ARBA" id="ARBA00022598"/>
    </source>
</evidence>
<dbReference type="PANTHER" id="PTHR43418:SF7">
    <property type="entry name" value="CARBAMOYL-PHOSPHATE SYNTHASE SMALL CHAIN"/>
    <property type="match status" value="1"/>
</dbReference>
<dbReference type="NCBIfam" id="NF009475">
    <property type="entry name" value="PRK12838.1"/>
    <property type="match status" value="1"/>
</dbReference>
<evidence type="ECO:0000313" key="11">
    <source>
        <dbReference type="Proteomes" id="UP000294299"/>
    </source>
</evidence>
<feature type="binding site" evidence="8">
    <location>
        <position position="208"/>
    </location>
    <ligand>
        <name>L-glutamine</name>
        <dbReference type="ChEBI" id="CHEBI:58359"/>
    </ligand>
</feature>
<evidence type="ECO:0000256" key="7">
    <source>
        <dbReference type="ARBA" id="ARBA00048816"/>
    </source>
</evidence>
<dbReference type="PANTHER" id="PTHR43418">
    <property type="entry name" value="MULTIFUNCTIONAL TRYPTOPHAN BIOSYNTHESIS PROTEIN-RELATED"/>
    <property type="match status" value="1"/>
</dbReference>
<dbReference type="GO" id="GO:0004088">
    <property type="term" value="F:carbamoyl-phosphate synthase (glutamine-hydrolyzing) activity"/>
    <property type="evidence" value="ECO:0007669"/>
    <property type="project" value="UniProtKB-UniRule"/>
</dbReference>
<dbReference type="PRINTS" id="PR00097">
    <property type="entry name" value="ANTSNTHASEII"/>
</dbReference>
<dbReference type="GO" id="GO:0006526">
    <property type="term" value="P:L-arginine biosynthetic process"/>
    <property type="evidence" value="ECO:0007669"/>
    <property type="project" value="UniProtKB-UniRule"/>
</dbReference>
<dbReference type="GO" id="GO:0005524">
    <property type="term" value="F:ATP binding"/>
    <property type="evidence" value="ECO:0007669"/>
    <property type="project" value="UniProtKB-UniRule"/>
</dbReference>
<feature type="binding site" evidence="8">
    <location>
        <position position="278"/>
    </location>
    <ligand>
        <name>L-glutamine</name>
        <dbReference type="ChEBI" id="CHEBI:58359"/>
    </ligand>
</feature>
<proteinExistence type="inferred from homology"/>
<dbReference type="InterPro" id="IPR017926">
    <property type="entry name" value="GATASE"/>
</dbReference>
<accession>A0A484I6B5</accession>
<evidence type="ECO:0000313" key="10">
    <source>
        <dbReference type="EMBL" id="VFJ12728.1"/>
    </source>
</evidence>
<dbReference type="NCBIfam" id="TIGR01368">
    <property type="entry name" value="CPSaseIIsmall"/>
    <property type="match status" value="1"/>
</dbReference>
<dbReference type="KEGG" id="nfn:NFRAN_0407"/>
<keyword evidence="3 8" id="KW-0436">Ligase</keyword>
<comment type="catalytic activity">
    <reaction evidence="8">
        <text>L-glutamine + H2O = L-glutamate + NH4(+)</text>
        <dbReference type="Rhea" id="RHEA:15889"/>
        <dbReference type="ChEBI" id="CHEBI:15377"/>
        <dbReference type="ChEBI" id="CHEBI:28938"/>
        <dbReference type="ChEBI" id="CHEBI:29985"/>
        <dbReference type="ChEBI" id="CHEBI:58359"/>
    </reaction>
</comment>
<evidence type="ECO:0000256" key="4">
    <source>
        <dbReference type="ARBA" id="ARBA00022741"/>
    </source>
</evidence>
<dbReference type="SUPFAM" id="SSF52317">
    <property type="entry name" value="Class I glutamine amidotransferase-like"/>
    <property type="match status" value="1"/>
</dbReference>
<dbReference type="UniPathway" id="UPA00070">
    <property type="reaction ID" value="UER00115"/>
</dbReference>
<dbReference type="InterPro" id="IPR050472">
    <property type="entry name" value="Anth_synth/Amidotransfase"/>
</dbReference>
<dbReference type="InterPro" id="IPR002474">
    <property type="entry name" value="CarbamoylP_synth_ssu_N"/>
</dbReference>
<dbReference type="PRINTS" id="PR00099">
    <property type="entry name" value="CPSGATASE"/>
</dbReference>
<dbReference type="HAMAP" id="MF_01209">
    <property type="entry name" value="CPSase_S_chain"/>
    <property type="match status" value="1"/>
</dbReference>
<keyword evidence="11" id="KW-1185">Reference proteome</keyword>
<dbReference type="GO" id="GO:0044205">
    <property type="term" value="P:'de novo' UMP biosynthetic process"/>
    <property type="evidence" value="ECO:0007669"/>
    <property type="project" value="UniProtKB-UniRule"/>
</dbReference>